<name>A0A5T2IQB8_SALER</name>
<keyword evidence="5" id="KW-0460">Magnesium</keyword>
<dbReference type="InterPro" id="IPR000477">
    <property type="entry name" value="RT_dom"/>
</dbReference>
<keyword evidence="6 11" id="KW-0695">RNA-directed DNA polymerase</keyword>
<reference evidence="15" key="1">
    <citation type="submission" date="2018-07" db="EMBL/GenBank/DDBJ databases">
        <authorList>
            <consortium name="GenomeTrakr network: Whole genome sequencing for foodborne pathogen traceback"/>
        </authorList>
    </citation>
    <scope>NUCLEOTIDE SEQUENCE</scope>
    <source>
        <strain evidence="15">D15-003906</strain>
    </source>
</reference>
<dbReference type="CDD" id="cd03487">
    <property type="entry name" value="RT_Bac_retron_II"/>
    <property type="match status" value="1"/>
</dbReference>
<dbReference type="PANTHER" id="PTHR34047:SF7">
    <property type="entry name" value="RNA-DIRECTED DNA POLYMERASE"/>
    <property type="match status" value="1"/>
</dbReference>
<evidence type="ECO:0000313" key="14">
    <source>
        <dbReference type="EMBL" id="EBO0843784.1"/>
    </source>
</evidence>
<evidence type="ECO:0000256" key="1">
    <source>
        <dbReference type="ARBA" id="ARBA00012493"/>
    </source>
</evidence>
<dbReference type="InterPro" id="IPR000123">
    <property type="entry name" value="Reverse_transcriptase_msDNA"/>
</dbReference>
<dbReference type="PROSITE" id="PS50878">
    <property type="entry name" value="RT_POL"/>
    <property type="match status" value="1"/>
</dbReference>
<dbReference type="EMBL" id="AACWZO010000040">
    <property type="protein sequence ID" value="EAN0849779.1"/>
    <property type="molecule type" value="Genomic_DNA"/>
</dbReference>
<organism evidence="11">
    <name type="scientific">Salmonella enterica</name>
    <name type="common">Salmonella choleraesuis</name>
    <dbReference type="NCBI Taxonomy" id="28901"/>
    <lineage>
        <taxon>Bacteria</taxon>
        <taxon>Pseudomonadati</taxon>
        <taxon>Pseudomonadota</taxon>
        <taxon>Gammaproteobacteria</taxon>
        <taxon>Enterobacterales</taxon>
        <taxon>Enterobacteriaceae</taxon>
        <taxon>Salmonella</taxon>
    </lineage>
</organism>
<evidence type="ECO:0000259" key="10">
    <source>
        <dbReference type="PROSITE" id="PS50878"/>
    </source>
</evidence>
<evidence type="ECO:0000256" key="8">
    <source>
        <dbReference type="ARBA" id="ARBA00034120"/>
    </source>
</evidence>
<dbReference type="AlphaFoldDB" id="A0A5T2IQB8"/>
<evidence type="ECO:0000256" key="5">
    <source>
        <dbReference type="ARBA" id="ARBA00022842"/>
    </source>
</evidence>
<dbReference type="Pfam" id="PF00078">
    <property type="entry name" value="RVT_1"/>
    <property type="match status" value="1"/>
</dbReference>
<dbReference type="EC" id="2.7.7.49" evidence="1"/>
<dbReference type="InterPro" id="IPR043502">
    <property type="entry name" value="DNA/RNA_pol_sf"/>
</dbReference>
<dbReference type="EMBL" id="AAGBIR010000002">
    <property type="protein sequence ID" value="EBO0843784.1"/>
    <property type="molecule type" value="Genomic_DNA"/>
</dbReference>
<dbReference type="RefSeq" id="WP_023136024.1">
    <property type="nucleotide sequence ID" value="NZ_JBBMYZ010000002.1"/>
</dbReference>
<evidence type="ECO:0000313" key="11">
    <source>
        <dbReference type="EMBL" id="EAM3605509.1"/>
    </source>
</evidence>
<dbReference type="EMBL" id="AACZAA010000004">
    <property type="protein sequence ID" value="EAN8964681.1"/>
    <property type="molecule type" value="Genomic_DNA"/>
</dbReference>
<evidence type="ECO:0000256" key="7">
    <source>
        <dbReference type="ARBA" id="ARBA00023118"/>
    </source>
</evidence>
<keyword evidence="2" id="KW-0808">Transferase</keyword>
<dbReference type="GO" id="GO:0051607">
    <property type="term" value="P:defense response to virus"/>
    <property type="evidence" value="ECO:0007669"/>
    <property type="project" value="UniProtKB-KW"/>
</dbReference>
<comment type="similarity">
    <text evidence="8">Belongs to the bacterial reverse transcriptase family.</text>
</comment>
<dbReference type="NCBIfam" id="NF038233">
    <property type="entry name" value="retron_St85_RT"/>
    <property type="match status" value="1"/>
</dbReference>
<reference evidence="11" key="2">
    <citation type="submission" date="2018-09" db="EMBL/GenBank/DDBJ databases">
        <authorList>
            <consortium name="PulseNet: The National Subtyping Network for Foodborne Disease Surveillance"/>
            <person name="Tarr C.L."/>
            <person name="Trees E."/>
            <person name="Katz L.S."/>
            <person name="Carleton-Romer H.A."/>
            <person name="Stroika S."/>
            <person name="Kucerova Z."/>
            <person name="Roache K.F."/>
            <person name="Sabol A.L."/>
            <person name="Besser J."/>
            <person name="Gerner-Smidt P."/>
        </authorList>
    </citation>
    <scope>NUCLEOTIDE SEQUENCE</scope>
    <source>
        <strain evidence="14">PNUSAS044035</strain>
        <strain evidence="12">PNUSAS054351</strain>
        <strain evidence="11">PNUSAS054764</strain>
        <strain evidence="13">PNUSAS061829</strain>
    </source>
</reference>
<protein>
    <recommendedName>
        <fullName evidence="1">RNA-directed DNA polymerase</fullName>
        <ecNumber evidence="1">2.7.7.49</ecNumber>
    </recommendedName>
</protein>
<evidence type="ECO:0000313" key="13">
    <source>
        <dbReference type="EMBL" id="EAN8964681.1"/>
    </source>
</evidence>
<proteinExistence type="inferred from homology"/>
<evidence type="ECO:0000313" key="15">
    <source>
        <dbReference type="EMBL" id="EBU0680239.1"/>
    </source>
</evidence>
<keyword evidence="7" id="KW-0051">Antiviral defense</keyword>
<evidence type="ECO:0000256" key="2">
    <source>
        <dbReference type="ARBA" id="ARBA00022679"/>
    </source>
</evidence>
<evidence type="ECO:0000256" key="9">
    <source>
        <dbReference type="ARBA" id="ARBA00048173"/>
    </source>
</evidence>
<dbReference type="EMBL" id="AACURD010000002">
    <property type="protein sequence ID" value="EAM3605509.1"/>
    <property type="molecule type" value="Genomic_DNA"/>
</dbReference>
<dbReference type="PANTHER" id="PTHR34047">
    <property type="entry name" value="NUCLEAR INTRON MATURASE 1, MITOCHONDRIAL-RELATED"/>
    <property type="match status" value="1"/>
</dbReference>
<dbReference type="GO" id="GO:0003723">
    <property type="term" value="F:RNA binding"/>
    <property type="evidence" value="ECO:0007669"/>
    <property type="project" value="InterPro"/>
</dbReference>
<dbReference type="SUPFAM" id="SSF56672">
    <property type="entry name" value="DNA/RNA polymerases"/>
    <property type="match status" value="1"/>
</dbReference>
<dbReference type="GO" id="GO:0046872">
    <property type="term" value="F:metal ion binding"/>
    <property type="evidence" value="ECO:0007669"/>
    <property type="project" value="UniProtKB-KW"/>
</dbReference>
<feature type="domain" description="Reverse transcriptase" evidence="10">
    <location>
        <begin position="15"/>
        <end position="239"/>
    </location>
</feature>
<dbReference type="GO" id="GO:0003964">
    <property type="term" value="F:RNA-directed DNA polymerase activity"/>
    <property type="evidence" value="ECO:0007669"/>
    <property type="project" value="UniProtKB-KW"/>
</dbReference>
<comment type="catalytic activity">
    <reaction evidence="9">
        <text>DNA(n) + a 2'-deoxyribonucleoside 5'-triphosphate = DNA(n+1) + diphosphate</text>
        <dbReference type="Rhea" id="RHEA:22508"/>
        <dbReference type="Rhea" id="RHEA-COMP:17339"/>
        <dbReference type="Rhea" id="RHEA-COMP:17340"/>
        <dbReference type="ChEBI" id="CHEBI:33019"/>
        <dbReference type="ChEBI" id="CHEBI:61560"/>
        <dbReference type="ChEBI" id="CHEBI:173112"/>
        <dbReference type="EC" id="2.7.7.49"/>
    </reaction>
</comment>
<dbReference type="PRINTS" id="PR00866">
    <property type="entry name" value="RNADNAPOLMS"/>
</dbReference>
<gene>
    <name evidence="15" type="ORF">CHZ14_04740</name>
    <name evidence="11" type="ORF">D6137_04915</name>
    <name evidence="12" type="ORF">D7A58_23880</name>
    <name evidence="14" type="ORF">DRI59_03215</name>
    <name evidence="13" type="ORF">EKV96_07620</name>
</gene>
<dbReference type="EMBL" id="AAHAVH010000002">
    <property type="protein sequence ID" value="EBU0680239.1"/>
    <property type="molecule type" value="Genomic_DNA"/>
</dbReference>
<keyword evidence="3" id="KW-0548">Nucleotidyltransferase</keyword>
<dbReference type="InterPro" id="IPR051083">
    <property type="entry name" value="GrpII_Intron_Splice-Mob/Def"/>
</dbReference>
<comment type="caution">
    <text evidence="11">The sequence shown here is derived from an EMBL/GenBank/DDBJ whole genome shotgun (WGS) entry which is preliminary data.</text>
</comment>
<sequence>MQLTSKIISKFNYNRLAFQLLLNEAPKKYKVYYIPKRGAGFRVIAQPTKELKNVQRFIVSLLQPKLPVHHKAMAYEYKKSIKDNALLHKDNNYILKMDFQNFFNKIKPDIFFSKLENTGLKLDSFDENTLRNLLFWRPGKKRSTTLILSVGAPSSPFISNFVMYDFDKSLDDWCRNNGITYSRYADDITFSTNIKDILCRVPKVVKKMLSLHVPGLSINESKTIFTSMAHNRHVTGVTLTPQGNLSIGRDRKRMLSAKIHKYSLGLLSSEEINKTKGMIAFANYLEGDFLLRLQKKYGCELITKFLMEGNK</sequence>
<evidence type="ECO:0000256" key="6">
    <source>
        <dbReference type="ARBA" id="ARBA00022918"/>
    </source>
</evidence>
<evidence type="ECO:0000256" key="4">
    <source>
        <dbReference type="ARBA" id="ARBA00022723"/>
    </source>
</evidence>
<evidence type="ECO:0000313" key="12">
    <source>
        <dbReference type="EMBL" id="EAN0849779.1"/>
    </source>
</evidence>
<evidence type="ECO:0000256" key="3">
    <source>
        <dbReference type="ARBA" id="ARBA00022695"/>
    </source>
</evidence>
<keyword evidence="4" id="KW-0479">Metal-binding</keyword>
<accession>A0A5T2IQB8</accession>